<dbReference type="Pfam" id="PF00227">
    <property type="entry name" value="Proteasome"/>
    <property type="match status" value="1"/>
</dbReference>
<organism evidence="1 2">
    <name type="scientific">Lachnellula willkommii</name>
    <dbReference type="NCBI Taxonomy" id="215461"/>
    <lineage>
        <taxon>Eukaryota</taxon>
        <taxon>Fungi</taxon>
        <taxon>Dikarya</taxon>
        <taxon>Ascomycota</taxon>
        <taxon>Pezizomycotina</taxon>
        <taxon>Leotiomycetes</taxon>
        <taxon>Helotiales</taxon>
        <taxon>Lachnaceae</taxon>
        <taxon>Lachnellula</taxon>
    </lineage>
</organism>
<gene>
    <name evidence="1" type="primary">pcb-4</name>
    <name evidence="1" type="ORF">LAWI1_G003526</name>
</gene>
<dbReference type="AlphaFoldDB" id="A0A559MBI1"/>
<sequence>YKSLNFKRSYQHPKLNITLKQHRNHGGITGYHRQGLHSHRSLESCYARSYCLEGTRRQDERVEQAYSDGVLGRSWRHKYIPFSPASSNLNADIGLHSPIRRIHPSKCRPLLHAQRHPSLPSAIAHFVRGELASSLRSRKPYNVNLLLGGVDPITGKPSLYWLDYLASLAPLPYAAHGYAQYYCLSILDKHHHPDIDYEQGMKILRMCTDELKRRLPIDFKGMLVKVVTKDGVKDVEFADDSKVACP</sequence>
<evidence type="ECO:0000313" key="1">
    <source>
        <dbReference type="EMBL" id="TVY90317.1"/>
    </source>
</evidence>
<evidence type="ECO:0000313" key="2">
    <source>
        <dbReference type="Proteomes" id="UP000315522"/>
    </source>
</evidence>
<dbReference type="Gene3D" id="3.60.20.10">
    <property type="entry name" value="Glutamine Phosphoribosylpyrophosphate, subunit 1, domain 1"/>
    <property type="match status" value="1"/>
</dbReference>
<name>A0A559MBI1_9HELO</name>
<dbReference type="SUPFAM" id="SSF56235">
    <property type="entry name" value="N-terminal nucleophile aminohydrolases (Ntn hydrolases)"/>
    <property type="match status" value="1"/>
</dbReference>
<dbReference type="GO" id="GO:0005839">
    <property type="term" value="C:proteasome core complex"/>
    <property type="evidence" value="ECO:0007669"/>
    <property type="project" value="InterPro"/>
</dbReference>
<accession>A0A559MBI1</accession>
<protein>
    <submittedName>
        <fullName evidence="1">Putative proteasome subunit beta type-4</fullName>
    </submittedName>
</protein>
<dbReference type="Proteomes" id="UP000315522">
    <property type="component" value="Unassembled WGS sequence"/>
</dbReference>
<reference evidence="1 2" key="1">
    <citation type="submission" date="2018-05" db="EMBL/GenBank/DDBJ databases">
        <title>Genome sequencing and assembly of the regulated plant pathogen Lachnellula willkommii and related sister species for the development of diagnostic species identification markers.</title>
        <authorList>
            <person name="Giroux E."/>
            <person name="Bilodeau G."/>
        </authorList>
    </citation>
    <scope>NUCLEOTIDE SEQUENCE [LARGE SCALE GENOMIC DNA]</scope>
    <source>
        <strain evidence="1 2">CBS 172.35</strain>
    </source>
</reference>
<proteinExistence type="predicted"/>
<comment type="caution">
    <text evidence="1">The sequence shown here is derived from an EMBL/GenBank/DDBJ whole genome shotgun (WGS) entry which is preliminary data.</text>
</comment>
<dbReference type="InterPro" id="IPR029055">
    <property type="entry name" value="Ntn_hydrolases_N"/>
</dbReference>
<feature type="non-terminal residue" evidence="1">
    <location>
        <position position="1"/>
    </location>
</feature>
<keyword evidence="1" id="KW-0647">Proteasome</keyword>
<dbReference type="GO" id="GO:0051603">
    <property type="term" value="P:proteolysis involved in protein catabolic process"/>
    <property type="evidence" value="ECO:0007669"/>
    <property type="project" value="InterPro"/>
</dbReference>
<keyword evidence="2" id="KW-1185">Reference proteome</keyword>
<dbReference type="InterPro" id="IPR001353">
    <property type="entry name" value="Proteasome_sua/b"/>
</dbReference>
<dbReference type="EMBL" id="QGML01000908">
    <property type="protein sequence ID" value="TVY90317.1"/>
    <property type="molecule type" value="Genomic_DNA"/>
</dbReference>